<dbReference type="SUPFAM" id="SSF116842">
    <property type="entry name" value="XseB-like"/>
    <property type="match status" value="1"/>
</dbReference>
<evidence type="ECO:0000313" key="9">
    <source>
        <dbReference type="Proteomes" id="UP001628078"/>
    </source>
</evidence>
<keyword evidence="2 6" id="KW-0963">Cytoplasm</keyword>
<evidence type="ECO:0000256" key="6">
    <source>
        <dbReference type="HAMAP-Rule" id="MF_00337"/>
    </source>
</evidence>
<dbReference type="RefSeq" id="WP_407882138.1">
    <property type="nucleotide sequence ID" value="NZ_BQXO01000001.1"/>
</dbReference>
<keyword evidence="5 6" id="KW-0269">Exonuclease</keyword>
<dbReference type="PANTHER" id="PTHR34137">
    <property type="entry name" value="EXODEOXYRIBONUCLEASE 7 SMALL SUBUNIT"/>
    <property type="match status" value="1"/>
</dbReference>
<dbReference type="EC" id="3.1.11.6" evidence="6"/>
<keyword evidence="4 6" id="KW-0378">Hydrolase</keyword>
<dbReference type="PANTHER" id="PTHR34137:SF1">
    <property type="entry name" value="EXODEOXYRIBONUCLEASE 7 SMALL SUBUNIT"/>
    <property type="match status" value="1"/>
</dbReference>
<name>A0ABQ5JKJ5_9LACO</name>
<evidence type="ECO:0000256" key="7">
    <source>
        <dbReference type="SAM" id="MobiDB-lite"/>
    </source>
</evidence>
<comment type="caution">
    <text evidence="8">The sequence shown here is derived from an EMBL/GenBank/DDBJ whole genome shotgun (WGS) entry which is preliminary data.</text>
</comment>
<dbReference type="Gene3D" id="1.10.287.1040">
    <property type="entry name" value="Exonuclease VII, small subunit"/>
    <property type="match status" value="1"/>
</dbReference>
<gene>
    <name evidence="6 8" type="primary">xseB</name>
    <name evidence="8" type="ORF">JCM31185_01660</name>
</gene>
<dbReference type="NCBIfam" id="NF002138">
    <property type="entry name" value="PRK00977.1-2"/>
    <property type="match status" value="1"/>
</dbReference>
<dbReference type="PIRSF" id="PIRSF006488">
    <property type="entry name" value="Exonuc_VII_S"/>
    <property type="match status" value="1"/>
</dbReference>
<keyword evidence="3 6" id="KW-0540">Nuclease</keyword>
<dbReference type="Proteomes" id="UP001628078">
    <property type="component" value="Unassembled WGS sequence"/>
</dbReference>
<keyword evidence="9" id="KW-1185">Reference proteome</keyword>
<proteinExistence type="inferred from homology"/>
<sequence>MAKSDEVQPTFEENLTRLQEIVTQLEQGDVPLETALTQFQAGVKLSQQLQETLTKAEKTLTQVMNDDGQTADFEVKPATGDNANE</sequence>
<evidence type="ECO:0000256" key="3">
    <source>
        <dbReference type="ARBA" id="ARBA00022722"/>
    </source>
</evidence>
<accession>A0ABQ5JKJ5</accession>
<comment type="similarity">
    <text evidence="1 6">Belongs to the XseB family.</text>
</comment>
<feature type="region of interest" description="Disordered" evidence="7">
    <location>
        <begin position="66"/>
        <end position="85"/>
    </location>
</feature>
<evidence type="ECO:0000256" key="5">
    <source>
        <dbReference type="ARBA" id="ARBA00022839"/>
    </source>
</evidence>
<dbReference type="NCBIfam" id="TIGR01280">
    <property type="entry name" value="xseB"/>
    <property type="match status" value="1"/>
</dbReference>
<reference evidence="8 9" key="1">
    <citation type="submission" date="2022-03" db="EMBL/GenBank/DDBJ databases">
        <title>Draft genome sequence of Furfurilactobacillus curtus JCM 31185.</title>
        <authorList>
            <person name="Suzuki S."/>
            <person name="Endo A."/>
            <person name="Kajikawa A."/>
        </authorList>
    </citation>
    <scope>NUCLEOTIDE SEQUENCE [LARGE SCALE GENOMIC DNA]</scope>
    <source>
        <strain evidence="8 9">JCM 31185</strain>
    </source>
</reference>
<dbReference type="InterPro" id="IPR037004">
    <property type="entry name" value="Exonuc_VII_ssu_sf"/>
</dbReference>
<evidence type="ECO:0000313" key="8">
    <source>
        <dbReference type="EMBL" id="GKT04877.1"/>
    </source>
</evidence>
<comment type="subunit">
    <text evidence="6">Heterooligomer composed of large and small subunits.</text>
</comment>
<dbReference type="InterPro" id="IPR003761">
    <property type="entry name" value="Exonuc_VII_S"/>
</dbReference>
<dbReference type="EMBL" id="BQXO01000001">
    <property type="protein sequence ID" value="GKT04877.1"/>
    <property type="molecule type" value="Genomic_DNA"/>
</dbReference>
<dbReference type="Pfam" id="PF02609">
    <property type="entry name" value="Exonuc_VII_S"/>
    <property type="match status" value="1"/>
</dbReference>
<evidence type="ECO:0000256" key="4">
    <source>
        <dbReference type="ARBA" id="ARBA00022801"/>
    </source>
</evidence>
<comment type="catalytic activity">
    <reaction evidence="6">
        <text>Exonucleolytic cleavage in either 5'- to 3'- or 3'- to 5'-direction to yield nucleoside 5'-phosphates.</text>
        <dbReference type="EC" id="3.1.11.6"/>
    </reaction>
</comment>
<evidence type="ECO:0000256" key="2">
    <source>
        <dbReference type="ARBA" id="ARBA00022490"/>
    </source>
</evidence>
<dbReference type="HAMAP" id="MF_00337">
    <property type="entry name" value="Exonuc_7_S"/>
    <property type="match status" value="1"/>
</dbReference>
<evidence type="ECO:0000256" key="1">
    <source>
        <dbReference type="ARBA" id="ARBA00009998"/>
    </source>
</evidence>
<protein>
    <recommendedName>
        <fullName evidence="6">Exodeoxyribonuclease 7 small subunit</fullName>
        <ecNumber evidence="6">3.1.11.6</ecNumber>
    </recommendedName>
    <alternativeName>
        <fullName evidence="6">Exodeoxyribonuclease VII small subunit</fullName>
        <shortName evidence="6">Exonuclease VII small subunit</shortName>
    </alternativeName>
</protein>
<comment type="subcellular location">
    <subcellularLocation>
        <location evidence="6">Cytoplasm</location>
    </subcellularLocation>
</comment>
<comment type="function">
    <text evidence="6">Bidirectionally degrades single-stranded DNA into large acid-insoluble oligonucleotides, which are then degraded further into small acid-soluble oligonucleotides.</text>
</comment>
<organism evidence="8 9">
    <name type="scientific">Furfurilactobacillus curtus</name>
    <dbReference type="NCBI Taxonomy" id="1746200"/>
    <lineage>
        <taxon>Bacteria</taxon>
        <taxon>Bacillati</taxon>
        <taxon>Bacillota</taxon>
        <taxon>Bacilli</taxon>
        <taxon>Lactobacillales</taxon>
        <taxon>Lactobacillaceae</taxon>
        <taxon>Furfurilactobacillus</taxon>
    </lineage>
</organism>